<evidence type="ECO:0000256" key="1">
    <source>
        <dbReference type="ARBA" id="ARBA00004141"/>
    </source>
</evidence>
<dbReference type="GO" id="GO:0080054">
    <property type="term" value="F:low-affinity nitrate transmembrane transporter activity"/>
    <property type="evidence" value="ECO:0007669"/>
    <property type="project" value="UniProtKB-ARBA"/>
</dbReference>
<dbReference type="PROSITE" id="PS01022">
    <property type="entry name" value="PTR2_1"/>
    <property type="match status" value="1"/>
</dbReference>
<dbReference type="GO" id="GO:0009705">
    <property type="term" value="C:plant-type vacuole membrane"/>
    <property type="evidence" value="ECO:0007669"/>
    <property type="project" value="UniProtKB-ARBA"/>
</dbReference>
<feature type="transmembrane region" description="Helical" evidence="8">
    <location>
        <begin position="435"/>
        <end position="461"/>
    </location>
</feature>
<evidence type="ECO:0000256" key="3">
    <source>
        <dbReference type="ARBA" id="ARBA00022448"/>
    </source>
</evidence>
<dbReference type="InterPro" id="IPR000109">
    <property type="entry name" value="POT_fam"/>
</dbReference>
<reference evidence="9" key="1">
    <citation type="submission" date="2024-03" db="EMBL/GenBank/DDBJ databases">
        <title>WGS assembly of Saponaria officinalis var. Norfolk2.</title>
        <authorList>
            <person name="Jenkins J."/>
            <person name="Shu S."/>
            <person name="Grimwood J."/>
            <person name="Barry K."/>
            <person name="Goodstein D."/>
            <person name="Schmutz J."/>
            <person name="Leebens-Mack J."/>
            <person name="Osbourn A."/>
        </authorList>
    </citation>
    <scope>NUCLEOTIDE SEQUENCE [LARGE SCALE GENOMIC DNA]</scope>
    <source>
        <strain evidence="9">JIC</strain>
    </source>
</reference>
<evidence type="ECO:0000256" key="8">
    <source>
        <dbReference type="SAM" id="Phobius"/>
    </source>
</evidence>
<evidence type="ECO:0008006" key="11">
    <source>
        <dbReference type="Google" id="ProtNLM"/>
    </source>
</evidence>
<feature type="transmembrane region" description="Helical" evidence="8">
    <location>
        <begin position="66"/>
        <end position="90"/>
    </location>
</feature>
<proteinExistence type="inferred from homology"/>
<keyword evidence="5 8" id="KW-0812">Transmembrane</keyword>
<dbReference type="CDD" id="cd17417">
    <property type="entry name" value="MFS_NPF5"/>
    <property type="match status" value="1"/>
</dbReference>
<dbReference type="PANTHER" id="PTHR11654">
    <property type="entry name" value="OLIGOPEPTIDE TRANSPORTER-RELATED"/>
    <property type="match status" value="1"/>
</dbReference>
<feature type="transmembrane region" description="Helical" evidence="8">
    <location>
        <begin position="190"/>
        <end position="209"/>
    </location>
</feature>
<dbReference type="GO" id="GO:0071916">
    <property type="term" value="F:dipeptide transmembrane transporter activity"/>
    <property type="evidence" value="ECO:0007669"/>
    <property type="project" value="InterPro"/>
</dbReference>
<keyword evidence="3" id="KW-0813">Transport</keyword>
<evidence type="ECO:0000256" key="7">
    <source>
        <dbReference type="ARBA" id="ARBA00023136"/>
    </source>
</evidence>
<keyword evidence="4" id="KW-0597">Phosphoprotein</keyword>
<gene>
    <name evidence="9" type="ORF">RND81_06G045100</name>
</gene>
<comment type="subcellular location">
    <subcellularLocation>
        <location evidence="1">Membrane</location>
        <topology evidence="1">Multi-pass membrane protein</topology>
    </subcellularLocation>
</comment>
<feature type="transmembrane region" description="Helical" evidence="8">
    <location>
        <begin position="97"/>
        <end position="120"/>
    </location>
</feature>
<dbReference type="Gene3D" id="1.20.1250.20">
    <property type="entry name" value="MFS general substrate transporter like domains"/>
    <property type="match status" value="1"/>
</dbReference>
<feature type="transmembrane region" description="Helical" evidence="8">
    <location>
        <begin position="140"/>
        <end position="157"/>
    </location>
</feature>
<evidence type="ECO:0000313" key="10">
    <source>
        <dbReference type="Proteomes" id="UP001443914"/>
    </source>
</evidence>
<dbReference type="InterPro" id="IPR018456">
    <property type="entry name" value="PTR2_symporter_CS"/>
</dbReference>
<dbReference type="SUPFAM" id="SSF103473">
    <property type="entry name" value="MFS general substrate transporter"/>
    <property type="match status" value="1"/>
</dbReference>
<keyword evidence="7 8" id="KW-0472">Membrane</keyword>
<comment type="caution">
    <text evidence="9">The sequence shown here is derived from an EMBL/GenBank/DDBJ whole genome shotgun (WGS) entry which is preliminary data.</text>
</comment>
<feature type="transmembrane region" description="Helical" evidence="8">
    <location>
        <begin position="518"/>
        <end position="538"/>
    </location>
</feature>
<evidence type="ECO:0000256" key="5">
    <source>
        <dbReference type="ARBA" id="ARBA00022692"/>
    </source>
</evidence>
<dbReference type="Proteomes" id="UP001443914">
    <property type="component" value="Unassembled WGS sequence"/>
</dbReference>
<keyword evidence="10" id="KW-1185">Reference proteome</keyword>
<dbReference type="GO" id="GO:0042937">
    <property type="term" value="F:tripeptide transmembrane transporter activity"/>
    <property type="evidence" value="ECO:0007669"/>
    <property type="project" value="InterPro"/>
</dbReference>
<organism evidence="9 10">
    <name type="scientific">Saponaria officinalis</name>
    <name type="common">Common soapwort</name>
    <name type="synonym">Lychnis saponaria</name>
    <dbReference type="NCBI Taxonomy" id="3572"/>
    <lineage>
        <taxon>Eukaryota</taxon>
        <taxon>Viridiplantae</taxon>
        <taxon>Streptophyta</taxon>
        <taxon>Embryophyta</taxon>
        <taxon>Tracheophyta</taxon>
        <taxon>Spermatophyta</taxon>
        <taxon>Magnoliopsida</taxon>
        <taxon>eudicotyledons</taxon>
        <taxon>Gunneridae</taxon>
        <taxon>Pentapetalae</taxon>
        <taxon>Caryophyllales</taxon>
        <taxon>Caryophyllaceae</taxon>
        <taxon>Caryophylleae</taxon>
        <taxon>Saponaria</taxon>
    </lineage>
</organism>
<protein>
    <recommendedName>
        <fullName evidence="11">Protein NRT1/ PTR FAMILY 5.10-like</fullName>
    </recommendedName>
</protein>
<accession>A0AAW1K473</accession>
<dbReference type="InterPro" id="IPR036259">
    <property type="entry name" value="MFS_trans_sf"/>
</dbReference>
<dbReference type="FunFam" id="1.20.1250.20:FF:000147">
    <property type="entry name" value="Protein NRT1/ PTR family 5.10"/>
    <property type="match status" value="1"/>
</dbReference>
<evidence type="ECO:0000313" key="9">
    <source>
        <dbReference type="EMBL" id="KAK9713694.1"/>
    </source>
</evidence>
<evidence type="ECO:0000256" key="6">
    <source>
        <dbReference type="ARBA" id="ARBA00022989"/>
    </source>
</evidence>
<name>A0AAW1K473_SAPOF</name>
<evidence type="ECO:0000256" key="2">
    <source>
        <dbReference type="ARBA" id="ARBA00005982"/>
    </source>
</evidence>
<feature type="transmembrane region" description="Helical" evidence="8">
    <location>
        <begin position="215"/>
        <end position="236"/>
    </location>
</feature>
<evidence type="ECO:0000256" key="4">
    <source>
        <dbReference type="ARBA" id="ARBA00022553"/>
    </source>
</evidence>
<sequence>MAQLSDDAVVPGFVDYKKRPVIRSKQGGWGSAGFIIGVEMGERLTYFGVSANLIQFLTLKLGQSTAVAAANVNAWTGTSFLLPIFGALIADSLLGKYLTIIFASLIYVLGLVMLTLSATLPSLNCTNHGTNAAGKPKCSLHAQTIIFFIALYMVALGQGGHKPCVQAFGADQFDEEHPEERKAKSSFFNWWYLGVSMGSVIGTFVLSYTQDNISWGVGFGIPGVLMVIALLVFVGGTVRYRFQTKSEGPSPFKRIGKVFVTAARNWRTPHPVHPGDEEEDSQKTQRLRFLDKALIGCSKSEVEEAKAVLRLIPIWLTSLVFAILIAQPPTLFTKQGATLERSITSKVKLPPATLNGIVGIFIVLFIPIYDRIIVPFARRSTGKPSGITMLQRVGVGLFISTVALAVSALVEIKRRNTASLHGLTNSPKATLPMSIWWLIPQCALLGVADAFTMVGLQEFFYDQVPDELRSVGASMYLSIMGVGSLISGALVSIIDKETGKGGKHSWLSTNLNQGHLDYFYWLLTGLSAAALLLFIFAAKSYVYNKKSRA</sequence>
<dbReference type="AlphaFoldDB" id="A0AAW1K473"/>
<feature type="transmembrane region" description="Helical" evidence="8">
    <location>
        <begin position="390"/>
        <end position="410"/>
    </location>
</feature>
<dbReference type="EMBL" id="JBDFQZ010000006">
    <property type="protein sequence ID" value="KAK9713694.1"/>
    <property type="molecule type" value="Genomic_DNA"/>
</dbReference>
<comment type="similarity">
    <text evidence="2">Belongs to the major facilitator superfamily. Proton-dependent oligopeptide transporter (POT/PTR) (TC 2.A.17) family.</text>
</comment>
<dbReference type="InterPro" id="IPR044739">
    <property type="entry name" value="NRT1/PTR"/>
</dbReference>
<dbReference type="Pfam" id="PF00854">
    <property type="entry name" value="PTR2"/>
    <property type="match status" value="1"/>
</dbReference>
<feature type="transmembrane region" description="Helical" evidence="8">
    <location>
        <begin position="473"/>
        <end position="494"/>
    </location>
</feature>
<feature type="transmembrane region" description="Helical" evidence="8">
    <location>
        <begin position="349"/>
        <end position="369"/>
    </location>
</feature>
<keyword evidence="6 8" id="KW-1133">Transmembrane helix</keyword>